<dbReference type="PANTHER" id="PTHR35535:SF1">
    <property type="entry name" value="HEAT SHOCK PROTEIN HSLJ"/>
    <property type="match status" value="1"/>
</dbReference>
<dbReference type="Pfam" id="PF03724">
    <property type="entry name" value="META"/>
    <property type="match status" value="3"/>
</dbReference>
<organism evidence="4 5">
    <name type="scientific">Phototrophicus methaneseepsis</name>
    <dbReference type="NCBI Taxonomy" id="2710758"/>
    <lineage>
        <taxon>Bacteria</taxon>
        <taxon>Bacillati</taxon>
        <taxon>Chloroflexota</taxon>
        <taxon>Candidatus Thermofontia</taxon>
        <taxon>Phototrophicales</taxon>
        <taxon>Phototrophicaceae</taxon>
        <taxon>Phototrophicus</taxon>
    </lineage>
</organism>
<name>A0A7S8EBG1_9CHLR</name>
<dbReference type="InterPro" id="IPR005184">
    <property type="entry name" value="DUF306_Meta_HslJ"/>
</dbReference>
<feature type="signal peptide" evidence="2">
    <location>
        <begin position="1"/>
        <end position="24"/>
    </location>
</feature>
<dbReference type="RefSeq" id="WP_195171962.1">
    <property type="nucleotide sequence ID" value="NZ_CP062983.1"/>
</dbReference>
<dbReference type="InterPro" id="IPR038670">
    <property type="entry name" value="HslJ-like_sf"/>
</dbReference>
<keyword evidence="2" id="KW-0732">Signal</keyword>
<dbReference type="PANTHER" id="PTHR35535">
    <property type="entry name" value="HEAT SHOCK PROTEIN HSLJ"/>
    <property type="match status" value="1"/>
</dbReference>
<gene>
    <name evidence="4" type="ORF">G4Y79_05835</name>
</gene>
<dbReference type="Proteomes" id="UP000594468">
    <property type="component" value="Chromosome"/>
</dbReference>
<reference evidence="4 5" key="1">
    <citation type="submission" date="2020-02" db="EMBL/GenBank/DDBJ databases">
        <authorList>
            <person name="Zheng R.K."/>
            <person name="Sun C.M."/>
        </authorList>
    </citation>
    <scope>NUCLEOTIDE SEQUENCE [LARGE SCALE GENOMIC DNA]</scope>
    <source>
        <strain evidence="5">rifampicinis</strain>
    </source>
</reference>
<dbReference type="KEGG" id="pmet:G4Y79_05835"/>
<keyword evidence="5" id="KW-1185">Reference proteome</keyword>
<protein>
    <submittedName>
        <fullName evidence="4">META domain-containing protein</fullName>
    </submittedName>
</protein>
<feature type="domain" description="DUF306" evidence="3">
    <location>
        <begin position="52"/>
        <end position="157"/>
    </location>
</feature>
<accession>A0A7S8EBG1</accession>
<evidence type="ECO:0000256" key="2">
    <source>
        <dbReference type="SAM" id="SignalP"/>
    </source>
</evidence>
<evidence type="ECO:0000256" key="1">
    <source>
        <dbReference type="SAM" id="MobiDB-lite"/>
    </source>
</evidence>
<dbReference type="AlphaFoldDB" id="A0A7S8EBG1"/>
<feature type="chain" id="PRO_5032756279" evidence="2">
    <location>
        <begin position="25"/>
        <end position="396"/>
    </location>
</feature>
<feature type="region of interest" description="Disordered" evidence="1">
    <location>
        <begin position="26"/>
        <end position="50"/>
    </location>
</feature>
<feature type="domain" description="DUF306" evidence="3">
    <location>
        <begin position="165"/>
        <end position="271"/>
    </location>
</feature>
<dbReference type="EMBL" id="CP062983">
    <property type="protein sequence ID" value="QPC83898.1"/>
    <property type="molecule type" value="Genomic_DNA"/>
</dbReference>
<evidence type="ECO:0000313" key="5">
    <source>
        <dbReference type="Proteomes" id="UP000594468"/>
    </source>
</evidence>
<sequence>MRKLSLLTLALCFVLAMMIPAALAQTTETPSPTEDAPMEEPAEGTMETPGMSLAGTQWELVAFGDVDGERPVLEETNLTLAFDEEGFVSGNGGCNGFGGNYTADSEGALSISEIISTMMACADDDATQQESIYLSALQSAMSYEITDEQLIIHYGEATSLIFEQAGLQGSEWVLVSWGAAGEETPLIEDSTITLSFMEENQAGGNGGCNTYSTTYTLGEENALSFSDVVSTRMACADEAITQQEQDYFAALQGATSYEIAGDTLTIWTEDSQLNYERDAMDELVGTEWQLTSYGVPGEETTVMGQVTIAFQSENQVSGNGGCNSYGGQYRIDGDMITFSEVISTLMACADADITQQEQDYLSALQATTQYAVAEDQLTIWYGDGLQLNFVPVAESI</sequence>
<dbReference type="Gene3D" id="2.40.128.270">
    <property type="match status" value="3"/>
</dbReference>
<dbReference type="InterPro" id="IPR053147">
    <property type="entry name" value="Hsp_HslJ-like"/>
</dbReference>
<proteinExistence type="predicted"/>
<feature type="domain" description="DUF306" evidence="3">
    <location>
        <begin position="282"/>
        <end position="384"/>
    </location>
</feature>
<evidence type="ECO:0000313" key="4">
    <source>
        <dbReference type="EMBL" id="QPC83898.1"/>
    </source>
</evidence>
<evidence type="ECO:0000259" key="3">
    <source>
        <dbReference type="Pfam" id="PF03724"/>
    </source>
</evidence>